<name>A0ABV8PYV2_9BACT</name>
<dbReference type="Proteomes" id="UP001595906">
    <property type="component" value="Unassembled WGS sequence"/>
</dbReference>
<dbReference type="PANTHER" id="PTHR38657:SF1">
    <property type="entry name" value="SLR1343 PROTEIN"/>
    <property type="match status" value="1"/>
</dbReference>
<gene>
    <name evidence="1" type="ORF">ACFOW1_09455</name>
</gene>
<dbReference type="PANTHER" id="PTHR38657">
    <property type="entry name" value="SLR1343 PROTEIN"/>
    <property type="match status" value="1"/>
</dbReference>
<accession>A0ABV8PYV2</accession>
<comment type="caution">
    <text evidence="1">The sequence shown here is derived from an EMBL/GenBank/DDBJ whole genome shotgun (WGS) entry which is preliminary data.</text>
</comment>
<dbReference type="Gene3D" id="3.40.50.620">
    <property type="entry name" value="HUPs"/>
    <property type="match status" value="1"/>
</dbReference>
<dbReference type="Pfam" id="PF04244">
    <property type="entry name" value="DPRP"/>
    <property type="match status" value="1"/>
</dbReference>
<dbReference type="SUPFAM" id="SSF48173">
    <property type="entry name" value="Cryptochrome/photolyase FAD-binding domain"/>
    <property type="match status" value="1"/>
</dbReference>
<protein>
    <submittedName>
        <fullName evidence="1">Cryptochrome/photolyase family protein</fullName>
    </submittedName>
</protein>
<dbReference type="Gene3D" id="1.25.40.80">
    <property type="match status" value="1"/>
</dbReference>
<dbReference type="EMBL" id="JBHSDC010000018">
    <property type="protein sequence ID" value="MFC4232117.1"/>
    <property type="molecule type" value="Genomic_DNA"/>
</dbReference>
<dbReference type="InterPro" id="IPR007357">
    <property type="entry name" value="PhrB-like"/>
</dbReference>
<dbReference type="InterPro" id="IPR036134">
    <property type="entry name" value="Crypto/Photolyase_FAD-like_sf"/>
</dbReference>
<proteinExistence type="predicted"/>
<keyword evidence="2" id="KW-1185">Reference proteome</keyword>
<dbReference type="RefSeq" id="WP_379013846.1">
    <property type="nucleotide sequence ID" value="NZ_JBHSDC010000018.1"/>
</dbReference>
<sequence length="496" mass="58329">MEVSIVFPHQLYHQHPALDKKRSVYLIEEWLYFKQYRFHKQKLVLHRASMQFYKQYLIQQGFEVHYIETIDTNCDIRKCIEHLAKAGISTIHFVEVIDNWLHKRLQSAAQKHQIELVQYVSPNFINTLEGTSDFFDQKRTYFQTDFYIHQRKQQQILLEPNGKPLGGKWTFDADNRSKFPKGEVVPSYDLPVDNAFVQEAKVYVATYFPDNYGTCNATLSSSIAFYPTTFSEAEKWLNQFLQERFSKFGIYEDAMVAAAPVLYHSVLTPMLNIGLLQPQQIIDAALDFATKNDVPLNSLEGFIRQIMGWREFIRIVYEREGSKQRTRNYWGFTRKIPASFYTGTTGIVPIDNVIKKVLQSGYNHHIERLMVLGNFMLLCEFDPNEVHRWFMEMYVDAYDWVMVPNVYGMTQFADGGLMTTKPYISGSNYLMKMSDYEKGSWQEIWDGLFWRFMHVHRSFFLQNPRLGMLVGTFDKMSTEKQQQHLQKAATFLNTLH</sequence>
<dbReference type="InterPro" id="IPR052551">
    <property type="entry name" value="UV-DNA_repair_photolyase"/>
</dbReference>
<reference evidence="2" key="1">
    <citation type="journal article" date="2019" name="Int. J. Syst. Evol. Microbiol.">
        <title>The Global Catalogue of Microorganisms (GCM) 10K type strain sequencing project: providing services to taxonomists for standard genome sequencing and annotation.</title>
        <authorList>
            <consortium name="The Broad Institute Genomics Platform"/>
            <consortium name="The Broad Institute Genome Sequencing Center for Infectious Disease"/>
            <person name="Wu L."/>
            <person name="Ma J."/>
        </authorList>
    </citation>
    <scope>NUCLEOTIDE SEQUENCE [LARGE SCALE GENOMIC DNA]</scope>
    <source>
        <strain evidence="2">CECT 8010</strain>
    </source>
</reference>
<evidence type="ECO:0000313" key="1">
    <source>
        <dbReference type="EMBL" id="MFC4232117.1"/>
    </source>
</evidence>
<organism evidence="1 2">
    <name type="scientific">Parasediminibacterium paludis</name>
    <dbReference type="NCBI Taxonomy" id="908966"/>
    <lineage>
        <taxon>Bacteria</taxon>
        <taxon>Pseudomonadati</taxon>
        <taxon>Bacteroidota</taxon>
        <taxon>Chitinophagia</taxon>
        <taxon>Chitinophagales</taxon>
        <taxon>Chitinophagaceae</taxon>
        <taxon>Parasediminibacterium</taxon>
    </lineage>
</organism>
<dbReference type="InterPro" id="IPR014729">
    <property type="entry name" value="Rossmann-like_a/b/a_fold"/>
</dbReference>
<dbReference type="Gene3D" id="1.10.579.10">
    <property type="entry name" value="DNA Cyclobutane Dipyrimidine Photolyase, subunit A, domain 3"/>
    <property type="match status" value="1"/>
</dbReference>
<evidence type="ECO:0000313" key="2">
    <source>
        <dbReference type="Proteomes" id="UP001595906"/>
    </source>
</evidence>
<dbReference type="Gene3D" id="1.10.10.1710">
    <property type="entry name" value="Deoxyribodipyrimidine photolyase-related"/>
    <property type="match status" value="1"/>
</dbReference>